<dbReference type="EC" id="2.7.13.3" evidence="2"/>
<feature type="transmembrane region" description="Helical" evidence="4">
    <location>
        <begin position="114"/>
        <end position="135"/>
    </location>
</feature>
<dbReference type="InterPro" id="IPR031621">
    <property type="entry name" value="HisKA_7TM"/>
</dbReference>
<dbReference type="Proteomes" id="UP000230179">
    <property type="component" value="Unassembled WGS sequence"/>
</dbReference>
<dbReference type="CDD" id="cd00075">
    <property type="entry name" value="HATPase"/>
    <property type="match status" value="1"/>
</dbReference>
<organism evidence="6 7">
    <name type="scientific">Candidatus Kaiserbacteria bacterium CG10_big_fil_rev_8_21_14_0_10_56_12</name>
    <dbReference type="NCBI Taxonomy" id="1974611"/>
    <lineage>
        <taxon>Bacteria</taxon>
        <taxon>Candidatus Kaiseribacteriota</taxon>
    </lineage>
</organism>
<dbReference type="InterPro" id="IPR036890">
    <property type="entry name" value="HATPase_C_sf"/>
</dbReference>
<feature type="transmembrane region" description="Helical" evidence="4">
    <location>
        <begin position="189"/>
        <end position="212"/>
    </location>
</feature>
<dbReference type="PRINTS" id="PR00344">
    <property type="entry name" value="BCTRLSENSOR"/>
</dbReference>
<feature type="transmembrane region" description="Helical" evidence="4">
    <location>
        <begin position="224"/>
        <end position="247"/>
    </location>
</feature>
<dbReference type="InterPro" id="IPR005467">
    <property type="entry name" value="His_kinase_dom"/>
</dbReference>
<feature type="transmembrane region" description="Helical" evidence="4">
    <location>
        <begin position="280"/>
        <end position="302"/>
    </location>
</feature>
<dbReference type="GO" id="GO:0000155">
    <property type="term" value="F:phosphorelay sensor kinase activity"/>
    <property type="evidence" value="ECO:0007669"/>
    <property type="project" value="TreeGrafter"/>
</dbReference>
<sequence>MLTTSILDSLCVSAEPFLPRRRLADSLCTKSLKLHDIHEIYFMVPITELVQINFDLLMVGVSVSGIALLGIIIYLNNRRSITNRTFFIFSLANVIWSASNYFEYRFTSATATLWALRTHLFLSVWYAFFFFKLAYVFPHDDLPLPAWYRRILLPVVALVSLLTLTPIVFSGLEPLAPPGQVTRAIPSFGIVFFMLVAFGCLLAGLATLYLHTLKEKSVERAKSIVFLIGMSVTAILLLIFNVVLPNVFSNRSFIPLAALFLLPFIFMTFYAIYKHHLFNLKVITTALLGFMVTVFSFVNILFSTQLSGIIVNVTAFTIVLVGSIRIVRDTLSLKNLSDELAETNARQETLIHFIGHEVKGFLTKDAGVFSALVDGDFGALPEVLKPFVTRALLESRSGADSVAQILKASNLKKGTVTYAKTPFDLKALVTGAVEKGKLSAEQKGLTLTFATDAGPYTMVGDGPQIADHVLRNLIDNAINYTPAGTITVSLKNENGRIIFAVKDSGIGITDEDKKRLFTEGGHGKDSQKVNAHSTGYGLYIAKNITEAHGGTIRAESEGEGKGSTFIAEFPVAPATPTQQPATATA</sequence>
<evidence type="ECO:0000313" key="7">
    <source>
        <dbReference type="Proteomes" id="UP000230179"/>
    </source>
</evidence>
<evidence type="ECO:0000256" key="2">
    <source>
        <dbReference type="ARBA" id="ARBA00012438"/>
    </source>
</evidence>
<evidence type="ECO:0000256" key="3">
    <source>
        <dbReference type="ARBA" id="ARBA00022553"/>
    </source>
</evidence>
<comment type="caution">
    <text evidence="6">The sequence shown here is derived from an EMBL/GenBank/DDBJ whole genome shotgun (WGS) entry which is preliminary data.</text>
</comment>
<dbReference type="SMART" id="SM00387">
    <property type="entry name" value="HATPase_c"/>
    <property type="match status" value="1"/>
</dbReference>
<feature type="transmembrane region" description="Helical" evidence="4">
    <location>
        <begin position="308"/>
        <end position="327"/>
    </location>
</feature>
<keyword evidence="4" id="KW-1133">Transmembrane helix</keyword>
<reference evidence="7" key="1">
    <citation type="submission" date="2017-09" db="EMBL/GenBank/DDBJ databases">
        <title>Depth-based differentiation of microbial function through sediment-hosted aquifers and enrichment of novel symbionts in the deep terrestrial subsurface.</title>
        <authorList>
            <person name="Probst A.J."/>
            <person name="Ladd B."/>
            <person name="Jarett J.K."/>
            <person name="Geller-Mcgrath D.E."/>
            <person name="Sieber C.M.K."/>
            <person name="Emerson J.B."/>
            <person name="Anantharaman K."/>
            <person name="Thomas B.C."/>
            <person name="Malmstrom R."/>
            <person name="Stieglmeier M."/>
            <person name="Klingl A."/>
            <person name="Woyke T."/>
            <person name="Ryan C.M."/>
            <person name="Banfield J.F."/>
        </authorList>
    </citation>
    <scope>NUCLEOTIDE SEQUENCE [LARGE SCALE GENOMIC DNA]</scope>
</reference>
<comment type="catalytic activity">
    <reaction evidence="1">
        <text>ATP + protein L-histidine = ADP + protein N-phospho-L-histidine.</text>
        <dbReference type="EC" id="2.7.13.3"/>
    </reaction>
</comment>
<evidence type="ECO:0000256" key="4">
    <source>
        <dbReference type="SAM" id="Phobius"/>
    </source>
</evidence>
<dbReference type="Gene3D" id="3.30.565.10">
    <property type="entry name" value="Histidine kinase-like ATPase, C-terminal domain"/>
    <property type="match status" value="1"/>
</dbReference>
<dbReference type="PROSITE" id="PS50109">
    <property type="entry name" value="HIS_KIN"/>
    <property type="match status" value="1"/>
</dbReference>
<evidence type="ECO:0000259" key="5">
    <source>
        <dbReference type="PROSITE" id="PS50109"/>
    </source>
</evidence>
<protein>
    <recommendedName>
        <fullName evidence="2">histidine kinase</fullName>
        <ecNumber evidence="2">2.7.13.3</ecNumber>
    </recommendedName>
</protein>
<dbReference type="PANTHER" id="PTHR43547:SF2">
    <property type="entry name" value="HYBRID SIGNAL TRANSDUCTION HISTIDINE KINASE C"/>
    <property type="match status" value="1"/>
</dbReference>
<feature type="transmembrane region" description="Helical" evidence="4">
    <location>
        <begin position="52"/>
        <end position="74"/>
    </location>
</feature>
<dbReference type="SUPFAM" id="SSF55874">
    <property type="entry name" value="ATPase domain of HSP90 chaperone/DNA topoisomerase II/histidine kinase"/>
    <property type="match status" value="1"/>
</dbReference>
<dbReference type="EMBL" id="PFBL01000008">
    <property type="protein sequence ID" value="PIR83301.1"/>
    <property type="molecule type" value="Genomic_DNA"/>
</dbReference>
<feature type="transmembrane region" description="Helical" evidence="4">
    <location>
        <begin position="147"/>
        <end position="169"/>
    </location>
</feature>
<evidence type="ECO:0000256" key="1">
    <source>
        <dbReference type="ARBA" id="ARBA00000085"/>
    </source>
</evidence>
<proteinExistence type="predicted"/>
<keyword evidence="4" id="KW-0812">Transmembrane</keyword>
<keyword evidence="4" id="KW-0472">Membrane</keyword>
<accession>A0A2H0UA65</accession>
<dbReference type="InterPro" id="IPR004358">
    <property type="entry name" value="Sig_transdc_His_kin-like_C"/>
</dbReference>
<name>A0A2H0UA65_9BACT</name>
<dbReference type="Pfam" id="PF02518">
    <property type="entry name" value="HATPase_c"/>
    <property type="match status" value="1"/>
</dbReference>
<dbReference type="PANTHER" id="PTHR43547">
    <property type="entry name" value="TWO-COMPONENT HISTIDINE KINASE"/>
    <property type="match status" value="1"/>
</dbReference>
<dbReference type="AlphaFoldDB" id="A0A2H0UA65"/>
<dbReference type="Pfam" id="PF16927">
    <property type="entry name" value="HisKA_7TM"/>
    <property type="match status" value="1"/>
</dbReference>
<feature type="transmembrane region" description="Helical" evidence="4">
    <location>
        <begin position="253"/>
        <end position="273"/>
    </location>
</feature>
<keyword evidence="3" id="KW-0597">Phosphoprotein</keyword>
<feature type="domain" description="Histidine kinase" evidence="5">
    <location>
        <begin position="353"/>
        <end position="573"/>
    </location>
</feature>
<dbReference type="InterPro" id="IPR003594">
    <property type="entry name" value="HATPase_dom"/>
</dbReference>
<gene>
    <name evidence="6" type="ORF">COU19_01025</name>
</gene>
<evidence type="ECO:0000313" key="6">
    <source>
        <dbReference type="EMBL" id="PIR83301.1"/>
    </source>
</evidence>